<organism evidence="1 2">
    <name type="scientific">Roridomyces roridus</name>
    <dbReference type="NCBI Taxonomy" id="1738132"/>
    <lineage>
        <taxon>Eukaryota</taxon>
        <taxon>Fungi</taxon>
        <taxon>Dikarya</taxon>
        <taxon>Basidiomycota</taxon>
        <taxon>Agaricomycotina</taxon>
        <taxon>Agaricomycetes</taxon>
        <taxon>Agaricomycetidae</taxon>
        <taxon>Agaricales</taxon>
        <taxon>Marasmiineae</taxon>
        <taxon>Mycenaceae</taxon>
        <taxon>Roridomyces</taxon>
    </lineage>
</organism>
<protein>
    <submittedName>
        <fullName evidence="1">Uncharacterized protein</fullName>
    </submittedName>
</protein>
<dbReference type="EMBL" id="JARKIF010000009">
    <property type="protein sequence ID" value="KAJ7631092.1"/>
    <property type="molecule type" value="Genomic_DNA"/>
</dbReference>
<keyword evidence="2" id="KW-1185">Reference proteome</keyword>
<dbReference type="Proteomes" id="UP001221142">
    <property type="component" value="Unassembled WGS sequence"/>
</dbReference>
<evidence type="ECO:0000313" key="2">
    <source>
        <dbReference type="Proteomes" id="UP001221142"/>
    </source>
</evidence>
<proteinExistence type="predicted"/>
<gene>
    <name evidence="1" type="ORF">FB45DRAFT_917482</name>
</gene>
<accession>A0AAD7FPW1</accession>
<reference evidence="1" key="1">
    <citation type="submission" date="2023-03" db="EMBL/GenBank/DDBJ databases">
        <title>Massive genome expansion in bonnet fungi (Mycena s.s.) driven by repeated elements and novel gene families across ecological guilds.</title>
        <authorList>
            <consortium name="Lawrence Berkeley National Laboratory"/>
            <person name="Harder C.B."/>
            <person name="Miyauchi S."/>
            <person name="Viragh M."/>
            <person name="Kuo A."/>
            <person name="Thoen E."/>
            <person name="Andreopoulos B."/>
            <person name="Lu D."/>
            <person name="Skrede I."/>
            <person name="Drula E."/>
            <person name="Henrissat B."/>
            <person name="Morin E."/>
            <person name="Kohler A."/>
            <person name="Barry K."/>
            <person name="LaButti K."/>
            <person name="Morin E."/>
            <person name="Salamov A."/>
            <person name="Lipzen A."/>
            <person name="Mereny Z."/>
            <person name="Hegedus B."/>
            <person name="Baldrian P."/>
            <person name="Stursova M."/>
            <person name="Weitz H."/>
            <person name="Taylor A."/>
            <person name="Grigoriev I.V."/>
            <person name="Nagy L.G."/>
            <person name="Martin F."/>
            <person name="Kauserud H."/>
        </authorList>
    </citation>
    <scope>NUCLEOTIDE SEQUENCE</scope>
    <source>
        <strain evidence="1">9284</strain>
    </source>
</reference>
<sequence length="161" mass="17882">PVLPGQPIPIPPHGPIPQLGAGVYSRDNELRASLVGVPQQDGAVEIFYFRVYASNGRVKTGIIYFSCACPSSCNQLRCTWDRYPSFTSASNNRNIRGRRCAFARGGRVYGRDSFARCSRNRNGPGQDWRIGSSNCHFAGRFAVVFCHNGSERSWGHIRCLK</sequence>
<comment type="caution">
    <text evidence="1">The sequence shown here is derived from an EMBL/GenBank/DDBJ whole genome shotgun (WGS) entry which is preliminary data.</text>
</comment>
<evidence type="ECO:0000313" key="1">
    <source>
        <dbReference type="EMBL" id="KAJ7631092.1"/>
    </source>
</evidence>
<dbReference type="AlphaFoldDB" id="A0AAD7FPW1"/>
<feature type="non-terminal residue" evidence="1">
    <location>
        <position position="1"/>
    </location>
</feature>
<name>A0AAD7FPW1_9AGAR</name>